<protein>
    <submittedName>
        <fullName evidence="1">Sterol uptake control protein 2</fullName>
    </submittedName>
</protein>
<dbReference type="Proteomes" id="UP001138500">
    <property type="component" value="Unassembled WGS sequence"/>
</dbReference>
<evidence type="ECO:0000313" key="1">
    <source>
        <dbReference type="EMBL" id="KAH9828227.1"/>
    </source>
</evidence>
<reference evidence="1 2" key="1">
    <citation type="journal article" date="2018" name="IMA Fungus">
        <title>IMA Genome-F 10: Nine draft genome sequences of Claviceps purpurea s.lat., including C. arundinis, C. humidiphila, and C. cf. spartinae, pseudomolecules for the pitch canker pathogen Fusarium circinatum, draft genome of Davidsoniella eucalypti, Grosmannia galeiformis, Quambalaria eucalypti, and Teratosphaeria destructans.</title>
        <authorList>
            <person name="Wingfield B.D."/>
            <person name="Liu M."/>
            <person name="Nguyen H.D."/>
            <person name="Lane F.A."/>
            <person name="Morgan S.W."/>
            <person name="De Vos L."/>
            <person name="Wilken P.M."/>
            <person name="Duong T.A."/>
            <person name="Aylward J."/>
            <person name="Coetzee M.P."/>
            <person name="Dadej K."/>
            <person name="De Beer Z.W."/>
            <person name="Findlay W."/>
            <person name="Havenga M."/>
            <person name="Kolarik M."/>
            <person name="Menzies J.G."/>
            <person name="Naidoo K."/>
            <person name="Pochopski O."/>
            <person name="Shoukouhi P."/>
            <person name="Santana Q.C."/>
            <person name="Seifert K.A."/>
            <person name="Soal N."/>
            <person name="Steenkamp E.T."/>
            <person name="Tatham C.T."/>
            <person name="van der Nest M.A."/>
            <person name="Wingfield M.J."/>
        </authorList>
    </citation>
    <scope>NUCLEOTIDE SEQUENCE [LARGE SCALE GENOMIC DNA]</scope>
    <source>
        <strain evidence="1">CMW44962</strain>
    </source>
</reference>
<dbReference type="InterPro" id="IPR052400">
    <property type="entry name" value="Zn2-C6_fungal_TF"/>
</dbReference>
<accession>A0A9W7STB2</accession>
<comment type="caution">
    <text evidence="1">The sequence shown here is derived from an EMBL/GenBank/DDBJ whole genome shotgun (WGS) entry which is preliminary data.</text>
</comment>
<proteinExistence type="predicted"/>
<reference evidence="1 2" key="2">
    <citation type="journal article" date="2021" name="Curr. Genet.">
        <title>Genetic response to nitrogen starvation in the aggressive Eucalyptus foliar pathogen Teratosphaeria destructans.</title>
        <authorList>
            <person name="Havenga M."/>
            <person name="Wingfield B.D."/>
            <person name="Wingfield M.J."/>
            <person name="Dreyer L.L."/>
            <person name="Roets F."/>
            <person name="Aylward J."/>
        </authorList>
    </citation>
    <scope>NUCLEOTIDE SEQUENCE [LARGE SCALE GENOMIC DNA]</scope>
    <source>
        <strain evidence="1">CMW44962</strain>
    </source>
</reference>
<dbReference type="OrthoDB" id="1924260at2759"/>
<dbReference type="PANTHER" id="PTHR47657:SF12">
    <property type="entry name" value="ZN(II)2CYS6 TRANSCRIPTION FACTOR (EUROFUNG)"/>
    <property type="match status" value="1"/>
</dbReference>
<dbReference type="PANTHER" id="PTHR47657">
    <property type="entry name" value="STEROL REGULATORY ELEMENT-BINDING PROTEIN ECM22"/>
    <property type="match status" value="1"/>
</dbReference>
<evidence type="ECO:0000313" key="2">
    <source>
        <dbReference type="Proteomes" id="UP001138500"/>
    </source>
</evidence>
<dbReference type="AlphaFoldDB" id="A0A9W7STB2"/>
<dbReference type="EMBL" id="RIBY02001745">
    <property type="protein sequence ID" value="KAH9828227.1"/>
    <property type="molecule type" value="Genomic_DNA"/>
</dbReference>
<sequence length="508" mass="56329">MQDLQTTTYSVRRDISTMVRCDYMETMGSDTESQHSPEQQSIALTPGTEQRLDDWAQTGSFPYPELGVYPFPQAQELSRNDLRLIHHLSSVSNDLLLKGITNLSVWTQKMPKFLSIASGYPYVMHALLSFSANHLAWVTSSKDTRNLYLQHGAIALRGLHEAIGSFSHANADAILAASVLLLWQATDWRSWSSLHAGIQSVLAAMQSWKHESIFAEFIAEEDMLAVALRDSSRKASPIDPSERVAILHTIQYSLQRLQMTLFGHELELSWVNQLLAYVQQLQSLHLVQPPEEQFNCLYQLRKWLFWVPISLLQRPGGQGPAIMTIAHFYATALSLEPLFPDLGASFCSAMALAPLEAILHVTDSMPASQGHMSTSREISTIMGWPRQTALHYRNVTLQWRPSTTIPPPHPMLPVDPDTFTYPSVGNLSPAFTPSTPHYSMPPTSAPGSSYLEVPPAQASFSYGTQSWGAVPSPGLPSQPFVTPDGTGVYRPMSMGGFRTGFVPSTVFI</sequence>
<name>A0A9W7STB2_9PEZI</name>
<keyword evidence="2" id="KW-1185">Reference proteome</keyword>
<dbReference type="GO" id="GO:0000981">
    <property type="term" value="F:DNA-binding transcription factor activity, RNA polymerase II-specific"/>
    <property type="evidence" value="ECO:0007669"/>
    <property type="project" value="TreeGrafter"/>
</dbReference>
<organism evidence="1 2">
    <name type="scientific">Teratosphaeria destructans</name>
    <dbReference type="NCBI Taxonomy" id="418781"/>
    <lineage>
        <taxon>Eukaryota</taxon>
        <taxon>Fungi</taxon>
        <taxon>Dikarya</taxon>
        <taxon>Ascomycota</taxon>
        <taxon>Pezizomycotina</taxon>
        <taxon>Dothideomycetes</taxon>
        <taxon>Dothideomycetidae</taxon>
        <taxon>Mycosphaerellales</taxon>
        <taxon>Teratosphaeriaceae</taxon>
        <taxon>Teratosphaeria</taxon>
    </lineage>
</organism>
<gene>
    <name evidence="1" type="ORF">Tdes44962_MAKER09428</name>
</gene>